<name>A0A351RAH8_9PROT</name>
<dbReference type="AlphaFoldDB" id="A0A351RAH8"/>
<evidence type="ECO:0000313" key="1">
    <source>
        <dbReference type="EMBL" id="HBA09049.1"/>
    </source>
</evidence>
<reference evidence="1 2" key="1">
    <citation type="journal article" date="2018" name="Nat. Biotechnol.">
        <title>A standardized bacterial taxonomy based on genome phylogeny substantially revises the tree of life.</title>
        <authorList>
            <person name="Parks D.H."/>
            <person name="Chuvochina M."/>
            <person name="Waite D.W."/>
            <person name="Rinke C."/>
            <person name="Skarshewski A."/>
            <person name="Chaumeil P.A."/>
            <person name="Hugenholtz P."/>
        </authorList>
    </citation>
    <scope>NUCLEOTIDE SEQUENCE [LARGE SCALE GENOMIC DNA]</scope>
    <source>
        <strain evidence="1">UBA9958</strain>
    </source>
</reference>
<protein>
    <submittedName>
        <fullName evidence="1">Uncharacterized protein</fullName>
    </submittedName>
</protein>
<feature type="non-terminal residue" evidence="1">
    <location>
        <position position="1"/>
    </location>
</feature>
<proteinExistence type="predicted"/>
<dbReference type="Proteomes" id="UP000264313">
    <property type="component" value="Unassembled WGS sequence"/>
</dbReference>
<dbReference type="EMBL" id="DNAA01000134">
    <property type="protein sequence ID" value="HBA09049.1"/>
    <property type="molecule type" value="Genomic_DNA"/>
</dbReference>
<gene>
    <name evidence="1" type="ORF">DCW48_05485</name>
</gene>
<evidence type="ECO:0000313" key="2">
    <source>
        <dbReference type="Proteomes" id="UP000264313"/>
    </source>
</evidence>
<organism evidence="1 2">
    <name type="scientific">Methylotenera mobilis</name>
    <dbReference type="NCBI Taxonomy" id="359408"/>
    <lineage>
        <taxon>Bacteria</taxon>
        <taxon>Pseudomonadati</taxon>
        <taxon>Pseudomonadota</taxon>
        <taxon>Betaproteobacteria</taxon>
        <taxon>Nitrosomonadales</taxon>
        <taxon>Methylophilaceae</taxon>
        <taxon>Methylotenera</taxon>
    </lineage>
</organism>
<comment type="caution">
    <text evidence="1">The sequence shown here is derived from an EMBL/GenBank/DDBJ whole genome shotgun (WGS) entry which is preliminary data.</text>
</comment>
<accession>A0A351RAH8</accession>
<sequence>SGDCLASFMRILACSKTNYPSLLPDESAAKKSEQDLSTRKYKRGINVLKQHLHLKLKAKLFKRPTK</sequence>